<dbReference type="STRING" id="6412.T1FV83"/>
<evidence type="ECO:0000313" key="4">
    <source>
        <dbReference type="Proteomes" id="UP000015101"/>
    </source>
</evidence>
<organism evidence="3 4">
    <name type="scientific">Helobdella robusta</name>
    <name type="common">Californian leech</name>
    <dbReference type="NCBI Taxonomy" id="6412"/>
    <lineage>
        <taxon>Eukaryota</taxon>
        <taxon>Metazoa</taxon>
        <taxon>Spiralia</taxon>
        <taxon>Lophotrochozoa</taxon>
        <taxon>Annelida</taxon>
        <taxon>Clitellata</taxon>
        <taxon>Hirudinea</taxon>
        <taxon>Rhynchobdellida</taxon>
        <taxon>Glossiphoniidae</taxon>
        <taxon>Helobdella</taxon>
    </lineage>
</organism>
<dbReference type="EMBL" id="AMQM01006953">
    <property type="status" value="NOT_ANNOTATED_CDS"/>
    <property type="molecule type" value="Genomic_DNA"/>
</dbReference>
<name>T1FV83_HELRO</name>
<proteinExistence type="predicted"/>
<accession>T1FV83</accession>
<sequence length="291" mass="31069">MKRLRVPPLGEKQNPFTTFRVGLFSGIFIVLVAVTIVAGIVTAKEHEGDWQPALKMFRVNVIPLFGPILVFILGIFALVLKSGRGSLATTTYVLGIFSDAIMVPAQFTFAILCVLQVSGCISVPLGIAKLILAGATAFFGFMYFGIIVYLLILLDKKRKGKIAIVPAPIPAKPAPTIPPIVQPVPVPVPVPAPVPIPAPVPQPLPPLPLVPPAFPPARPPFLPPPAYPPAFRPGPAFNPYSPYGPPPLPAPRPNPFYGPPLGGIPRYGPPPAPPMFRPQPFGRPGFYGGRY</sequence>
<dbReference type="EMBL" id="KB097542">
    <property type="protein sequence ID" value="ESN95149.1"/>
    <property type="molecule type" value="Genomic_DNA"/>
</dbReference>
<feature type="transmembrane region" description="Helical" evidence="1">
    <location>
        <begin position="130"/>
        <end position="154"/>
    </location>
</feature>
<reference evidence="2 4" key="2">
    <citation type="journal article" date="2013" name="Nature">
        <title>Insights into bilaterian evolution from three spiralian genomes.</title>
        <authorList>
            <person name="Simakov O."/>
            <person name="Marletaz F."/>
            <person name="Cho S.J."/>
            <person name="Edsinger-Gonzales E."/>
            <person name="Havlak P."/>
            <person name="Hellsten U."/>
            <person name="Kuo D.H."/>
            <person name="Larsson T."/>
            <person name="Lv J."/>
            <person name="Arendt D."/>
            <person name="Savage R."/>
            <person name="Osoegawa K."/>
            <person name="de Jong P."/>
            <person name="Grimwood J."/>
            <person name="Chapman J.A."/>
            <person name="Shapiro H."/>
            <person name="Aerts A."/>
            <person name="Otillar R.P."/>
            <person name="Terry A.Y."/>
            <person name="Boore J.L."/>
            <person name="Grigoriev I.V."/>
            <person name="Lindberg D.R."/>
            <person name="Seaver E.C."/>
            <person name="Weisblat D.A."/>
            <person name="Putnam N.H."/>
            <person name="Rokhsar D.S."/>
        </authorList>
    </citation>
    <scope>NUCLEOTIDE SEQUENCE</scope>
</reference>
<dbReference type="AlphaFoldDB" id="T1FV83"/>
<dbReference type="Proteomes" id="UP000015101">
    <property type="component" value="Unassembled WGS sequence"/>
</dbReference>
<dbReference type="EMBL" id="AMQM01006952">
    <property type="status" value="NOT_ANNOTATED_CDS"/>
    <property type="molecule type" value="Genomic_DNA"/>
</dbReference>
<evidence type="ECO:0000256" key="1">
    <source>
        <dbReference type="SAM" id="Phobius"/>
    </source>
</evidence>
<feature type="transmembrane region" description="Helical" evidence="1">
    <location>
        <begin position="92"/>
        <end position="118"/>
    </location>
</feature>
<dbReference type="OrthoDB" id="9970435at2759"/>
<keyword evidence="1" id="KW-1133">Transmembrane helix</keyword>
<keyword evidence="4" id="KW-1185">Reference proteome</keyword>
<evidence type="ECO:0000313" key="3">
    <source>
        <dbReference type="EnsemblMetazoa" id="HelroP193654"/>
    </source>
</evidence>
<protein>
    <submittedName>
        <fullName evidence="2 3">Uncharacterized protein</fullName>
    </submittedName>
</protein>
<gene>
    <name evidence="3" type="primary">20212729</name>
    <name evidence="2" type="ORF">HELRODRAFT_193654</name>
</gene>
<keyword evidence="1" id="KW-0812">Transmembrane</keyword>
<keyword evidence="1" id="KW-0472">Membrane</keyword>
<dbReference type="PRINTS" id="PR01217">
    <property type="entry name" value="PRICHEXTENSN"/>
</dbReference>
<dbReference type="EnsemblMetazoa" id="HelroT193654">
    <property type="protein sequence ID" value="HelroP193654"/>
    <property type="gene ID" value="HelroG193654"/>
</dbReference>
<dbReference type="HOGENOM" id="CLU_957374_0_0_1"/>
<reference evidence="3" key="3">
    <citation type="submission" date="2015-06" db="UniProtKB">
        <authorList>
            <consortium name="EnsemblMetazoa"/>
        </authorList>
    </citation>
    <scope>IDENTIFICATION</scope>
</reference>
<dbReference type="eggNOG" id="KOG1162">
    <property type="taxonomic scope" value="Eukaryota"/>
</dbReference>
<dbReference type="InParanoid" id="T1FV83"/>
<evidence type="ECO:0000313" key="2">
    <source>
        <dbReference type="EMBL" id="ESN95149.1"/>
    </source>
</evidence>
<reference evidence="4" key="1">
    <citation type="submission" date="2012-12" db="EMBL/GenBank/DDBJ databases">
        <authorList>
            <person name="Hellsten U."/>
            <person name="Grimwood J."/>
            <person name="Chapman J.A."/>
            <person name="Shapiro H."/>
            <person name="Aerts A."/>
            <person name="Otillar R.P."/>
            <person name="Terry A.Y."/>
            <person name="Boore J.L."/>
            <person name="Simakov O."/>
            <person name="Marletaz F."/>
            <person name="Cho S.-J."/>
            <person name="Edsinger-Gonzales E."/>
            <person name="Havlak P."/>
            <person name="Kuo D.-H."/>
            <person name="Larsson T."/>
            <person name="Lv J."/>
            <person name="Arendt D."/>
            <person name="Savage R."/>
            <person name="Osoegawa K."/>
            <person name="de Jong P."/>
            <person name="Lindberg D.R."/>
            <person name="Seaver E.C."/>
            <person name="Weisblat D.A."/>
            <person name="Putnam N.H."/>
            <person name="Grigoriev I.V."/>
            <person name="Rokhsar D.S."/>
        </authorList>
    </citation>
    <scope>NUCLEOTIDE SEQUENCE</scope>
</reference>
<feature type="transmembrane region" description="Helical" evidence="1">
    <location>
        <begin position="21"/>
        <end position="41"/>
    </location>
</feature>
<dbReference type="KEGG" id="hro:HELRODRAFT_193654"/>
<dbReference type="RefSeq" id="XP_009026797.1">
    <property type="nucleotide sequence ID" value="XM_009028549.1"/>
</dbReference>
<dbReference type="GeneID" id="20212729"/>
<feature type="transmembrane region" description="Helical" evidence="1">
    <location>
        <begin position="61"/>
        <end position="80"/>
    </location>
</feature>
<dbReference type="CTD" id="20212729"/>